<dbReference type="Gene3D" id="3.30.700.10">
    <property type="entry name" value="Glycoprotein, Type 4 Pilin"/>
    <property type="match status" value="1"/>
</dbReference>
<dbReference type="EMBL" id="QEKH01000009">
    <property type="protein sequence ID" value="PVY43368.1"/>
    <property type="molecule type" value="Genomic_DNA"/>
</dbReference>
<name>A0A2U1B3Y9_9BACT</name>
<dbReference type="SUPFAM" id="SSF54523">
    <property type="entry name" value="Pili subunits"/>
    <property type="match status" value="1"/>
</dbReference>
<dbReference type="RefSeq" id="WP_116883551.1">
    <property type="nucleotide sequence ID" value="NZ_CABMMC010000045.1"/>
</dbReference>
<dbReference type="PANTHER" id="PTHR30093">
    <property type="entry name" value="GENERAL SECRETION PATHWAY PROTEIN G"/>
    <property type="match status" value="1"/>
</dbReference>
<dbReference type="OrthoDB" id="282371at2"/>
<dbReference type="Proteomes" id="UP000245959">
    <property type="component" value="Unassembled WGS sequence"/>
</dbReference>
<dbReference type="InterPro" id="IPR012902">
    <property type="entry name" value="N_methyl_site"/>
</dbReference>
<dbReference type="AlphaFoldDB" id="A0A2U1B3Y9"/>
<dbReference type="GO" id="GO:0015628">
    <property type="term" value="P:protein secretion by the type II secretion system"/>
    <property type="evidence" value="ECO:0007669"/>
    <property type="project" value="InterPro"/>
</dbReference>
<dbReference type="Pfam" id="PF07963">
    <property type="entry name" value="N_methyl"/>
    <property type="match status" value="1"/>
</dbReference>
<keyword evidence="3" id="KW-1185">Reference proteome</keyword>
<protein>
    <submittedName>
        <fullName evidence="2">Prepilin-type N-terminal cleavage/methylation domain-containing protein/prepilin-type processing-associated H-X9-DG protein</fullName>
    </submittedName>
</protein>
<dbReference type="PRINTS" id="PR00813">
    <property type="entry name" value="BCTERIALGSPG"/>
</dbReference>
<evidence type="ECO:0000313" key="2">
    <source>
        <dbReference type="EMBL" id="PVY43368.1"/>
    </source>
</evidence>
<comment type="caution">
    <text evidence="2">The sequence shown here is derived from an EMBL/GenBank/DDBJ whole genome shotgun (WGS) entry which is preliminary data.</text>
</comment>
<evidence type="ECO:0000313" key="3">
    <source>
        <dbReference type="Proteomes" id="UP000245959"/>
    </source>
</evidence>
<dbReference type="GO" id="GO:0015627">
    <property type="term" value="C:type II protein secretion system complex"/>
    <property type="evidence" value="ECO:0007669"/>
    <property type="project" value="InterPro"/>
</dbReference>
<keyword evidence="1" id="KW-0488">Methylation</keyword>
<gene>
    <name evidence="2" type="ORF">C8D82_10953</name>
</gene>
<dbReference type="InterPro" id="IPR000983">
    <property type="entry name" value="Bac_GSPG_pilin"/>
</dbReference>
<proteinExistence type="predicted"/>
<sequence>MRQRNFTLVELLVVVGIIALLVAMLLPALAKAEAKGKDITCRNNLKQQGLAFHMYVSDNDDWAAPVRVNEGGGSASNVRDWSHLMQEAYLPQKELFFCPMESRCEWTGSGSTGNRSIGYGLNYYLWGLTTDRSSSNLRHPVKLSVASRYIRGNGGIVLGDSAVMKRWNGAYGGGKAQYGYMIDTYNHKKAIIRKDGRDMEGGATYALVDPRHDNGVNYLLHDGHVVRKSVSQIRSEADFALPYSIKGQFHTEF</sequence>
<dbReference type="InterPro" id="IPR045584">
    <property type="entry name" value="Pilin-like"/>
</dbReference>
<organism evidence="2 3">
    <name type="scientific">Victivallis vadensis</name>
    <dbReference type="NCBI Taxonomy" id="172901"/>
    <lineage>
        <taxon>Bacteria</taxon>
        <taxon>Pseudomonadati</taxon>
        <taxon>Lentisphaerota</taxon>
        <taxon>Lentisphaeria</taxon>
        <taxon>Victivallales</taxon>
        <taxon>Victivallaceae</taxon>
        <taxon>Victivallis</taxon>
    </lineage>
</organism>
<dbReference type="NCBIfam" id="TIGR02532">
    <property type="entry name" value="IV_pilin_GFxxxE"/>
    <property type="match status" value="1"/>
</dbReference>
<evidence type="ECO:0000256" key="1">
    <source>
        <dbReference type="ARBA" id="ARBA00022481"/>
    </source>
</evidence>
<reference evidence="2 3" key="1">
    <citation type="submission" date="2018-04" db="EMBL/GenBank/DDBJ databases">
        <title>Genomic Encyclopedia of Type Strains, Phase IV (KMG-IV): sequencing the most valuable type-strain genomes for metagenomic binning, comparative biology and taxonomic classification.</title>
        <authorList>
            <person name="Goeker M."/>
        </authorList>
    </citation>
    <scope>NUCLEOTIDE SEQUENCE [LARGE SCALE GENOMIC DNA]</scope>
    <source>
        <strain evidence="2 3">DSM 14823</strain>
    </source>
</reference>
<accession>A0A2U1B3Y9</accession>
<dbReference type="PANTHER" id="PTHR30093:SF2">
    <property type="entry name" value="TYPE II SECRETION SYSTEM PROTEIN H"/>
    <property type="match status" value="1"/>
</dbReference>
<dbReference type="GeneID" id="78294856"/>